<protein>
    <submittedName>
        <fullName evidence="1">Uncharacterized protein</fullName>
    </submittedName>
</protein>
<dbReference type="OrthoDB" id="2736022at2"/>
<dbReference type="Proteomes" id="UP000030416">
    <property type="component" value="Unassembled WGS sequence"/>
</dbReference>
<evidence type="ECO:0000313" key="1">
    <source>
        <dbReference type="EMBL" id="KGR80137.1"/>
    </source>
</evidence>
<dbReference type="AlphaFoldDB" id="A0A0A3IZ91"/>
<keyword evidence="2" id="KW-1185">Reference proteome</keyword>
<reference evidence="1 2" key="1">
    <citation type="submission" date="2014-02" db="EMBL/GenBank/DDBJ databases">
        <title>Draft genome sequence of Lysinibacillus manganicus DSM 26584T.</title>
        <authorList>
            <person name="Zhang F."/>
            <person name="Wang G."/>
            <person name="Zhang L."/>
        </authorList>
    </citation>
    <scope>NUCLEOTIDE SEQUENCE [LARGE SCALE GENOMIC DNA]</scope>
    <source>
        <strain evidence="1 2">DSM 26584</strain>
    </source>
</reference>
<gene>
    <name evidence="1" type="ORF">CD29_01915</name>
</gene>
<evidence type="ECO:0000313" key="2">
    <source>
        <dbReference type="Proteomes" id="UP000030416"/>
    </source>
</evidence>
<dbReference type="RefSeq" id="WP_036182253.1">
    <property type="nucleotide sequence ID" value="NZ_AVDA01000002.1"/>
</dbReference>
<organism evidence="1 2">
    <name type="scientific">Ureibacillus manganicus DSM 26584</name>
    <dbReference type="NCBI Taxonomy" id="1384049"/>
    <lineage>
        <taxon>Bacteria</taxon>
        <taxon>Bacillati</taxon>
        <taxon>Bacillota</taxon>
        <taxon>Bacilli</taxon>
        <taxon>Bacillales</taxon>
        <taxon>Caryophanaceae</taxon>
        <taxon>Ureibacillus</taxon>
    </lineage>
</organism>
<sequence length="111" mass="13396">MRRYEITIPQTTLGQLRDSKFHWTFTIHENLVDEYRAQYSSMETYKKFNEIRVDDVMYECIIFDFIQGKLIIETKEKDKHKVLKILNFFTINISSTNRTYFINSKKIDGVL</sequence>
<proteinExistence type="predicted"/>
<name>A0A0A3IZ91_9BACL</name>
<dbReference type="EMBL" id="JPVN01000002">
    <property type="protein sequence ID" value="KGR80137.1"/>
    <property type="molecule type" value="Genomic_DNA"/>
</dbReference>
<accession>A0A0A3IZ91</accession>
<comment type="caution">
    <text evidence="1">The sequence shown here is derived from an EMBL/GenBank/DDBJ whole genome shotgun (WGS) entry which is preliminary data.</text>
</comment>